<evidence type="ECO:0000313" key="3">
    <source>
        <dbReference type="EMBL" id="HIZ73393.1"/>
    </source>
</evidence>
<reference evidence="3" key="1">
    <citation type="journal article" date="2021" name="PeerJ">
        <title>Extensive microbial diversity within the chicken gut microbiome revealed by metagenomics and culture.</title>
        <authorList>
            <person name="Gilroy R."/>
            <person name="Ravi A."/>
            <person name="Getino M."/>
            <person name="Pursley I."/>
            <person name="Horton D.L."/>
            <person name="Alikhan N.F."/>
            <person name="Baker D."/>
            <person name="Gharbi K."/>
            <person name="Hall N."/>
            <person name="Watson M."/>
            <person name="Adriaenssens E.M."/>
            <person name="Foster-Nyarko E."/>
            <person name="Jarju S."/>
            <person name="Secka A."/>
            <person name="Antonio M."/>
            <person name="Oren A."/>
            <person name="Chaudhuri R.R."/>
            <person name="La Ragione R."/>
            <person name="Hildebrand F."/>
            <person name="Pallen M.J."/>
        </authorList>
    </citation>
    <scope>NUCLEOTIDE SEQUENCE</scope>
    <source>
        <strain evidence="3">ChiW7-2402</strain>
    </source>
</reference>
<dbReference type="AlphaFoldDB" id="A0A9D2G585"/>
<feature type="signal peptide" evidence="1">
    <location>
        <begin position="1"/>
        <end position="22"/>
    </location>
</feature>
<feature type="chain" id="PRO_5038975998" evidence="1">
    <location>
        <begin position="23"/>
        <end position="1275"/>
    </location>
</feature>
<dbReference type="Pfam" id="PF07523">
    <property type="entry name" value="Big_3"/>
    <property type="match status" value="1"/>
</dbReference>
<feature type="domain" description="Ig-like" evidence="2">
    <location>
        <begin position="37"/>
        <end position="112"/>
    </location>
</feature>
<reference evidence="3" key="2">
    <citation type="submission" date="2021-04" db="EMBL/GenBank/DDBJ databases">
        <authorList>
            <person name="Gilroy R."/>
        </authorList>
    </citation>
    <scope>NUCLEOTIDE SEQUENCE</scope>
    <source>
        <strain evidence="3">ChiW7-2402</strain>
    </source>
</reference>
<dbReference type="EMBL" id="DXBB01000108">
    <property type="protein sequence ID" value="HIZ73393.1"/>
    <property type="molecule type" value="Genomic_DNA"/>
</dbReference>
<keyword evidence="1" id="KW-0732">Signal</keyword>
<gene>
    <name evidence="3" type="ORF">H9964_07410</name>
</gene>
<dbReference type="Proteomes" id="UP000824102">
    <property type="component" value="Unassembled WGS sequence"/>
</dbReference>
<dbReference type="PROSITE" id="PS51257">
    <property type="entry name" value="PROKAR_LIPOPROTEIN"/>
    <property type="match status" value="1"/>
</dbReference>
<sequence>MKKLKIALSLLFALTFSLFLVACGGGKEVTEIQLEGQKTSFVEGEAFSTGDLTVTVYYRGSDEPVVLEADQYEVDSSAYNPNQADEYSIVITPEQEPAEGAQPVTMTYLVTVEHNWQDNGDGTFSCDCGASRTSLSGLTDTVTTVAWGNQATLTEKSENSPATAPRAGENHVSYGVLVAGQSMELTLKILEVDTGATWNTPLMGVRNGAVGILPREDNYVIGTVAGFTTPDGGTKDAAVAGIGTATAESGEWVVYSSGSTWTAADLVGGTDVIFYNYGMDGIMTIRHTLTKADNSTMTLTYTFAVPDASYEIVAYGEKVTYQVTAIESVQNRYVTDFTAELPTATEQAEGKMFDTTGIQATAEMSAGDPVLNSYNAYAYVDVANEDGTTTQTRVNLASEPLTAEMYAFNLEFAGKTYFFTSDNTIDGEDLITVVPSEFTTAAGAAVVANGYTFDAPDATFDYAVNAAGDGIDVVGAGKAAVLTADQKTALDTEASNFVSLKLGNLSADFDAVEISEGYASLANGVISVVLPVTDSTTTVTLTLKKGDATVQTVSIDVSDVEKAPEVSVYVAGSDFTLDAGGTYTVVYTGIPAGADDYTLVTGGMRSTVADVKAAITADGKYTALANQLYIKSVEEGEEGLTVVYEIAKPNLANLSATNANRLVGIRNADGETLAEVTLHYNMVFSDAPEQGGNVAKVSDDVYVYVARDKMFVMKAFSAEEVEGKLEYADLSFDVKLNIQNAVGESYDLSTSASDTGVKADVVNNVTGASTTAGKLVALGNVGDSSDYDYGALLVLELSVTTLGLREEDVAQTYYFTANENSEELQDTYTVFTVTGDEITSEEVAPSGEPVETQVWSCVNDGITAYEYGETGFYFAGVIKPATGVHEWAATETENLEVCSICGYTREYVETASGHSYITLGLAKAYEDIPNCVWWEDVTGVNLVNGNFAVEYTYKHADGTGDYTNARLQLISGTYTSTIDLAATGDVVVDANMLSSGDSAVVSTQELTKDGQVVDKSGWLAHGTAAGEFNGDVTATITRAGSVLEIVTEWTAPSGSAYVNHIVVDNFTLAEVTIQIGGYVTAVQGLSAKIGTIQATSAVDLKLGAEDNSTGYTGEAPLWTSSLGVGQKVTISGTATSSGLNVWNAPLPYLWTGATAALNFRPDNWINGAADDQATVAAMNFTIAKVWKGFTPESANSDDWVGALVNHYKQGAFECTFVWDYTDVNMISVQISFVWEDATFNQEYQISSSSTGLLDTYSIGLGVDGAYFHVTEIVTE</sequence>
<name>A0A9D2G585_9FIRM</name>
<evidence type="ECO:0000259" key="2">
    <source>
        <dbReference type="Pfam" id="PF07523"/>
    </source>
</evidence>
<comment type="caution">
    <text evidence="3">The sequence shown here is derived from an EMBL/GenBank/DDBJ whole genome shotgun (WGS) entry which is preliminary data.</text>
</comment>
<evidence type="ECO:0000313" key="4">
    <source>
        <dbReference type="Proteomes" id="UP000824102"/>
    </source>
</evidence>
<organism evidence="3 4">
    <name type="scientific">Candidatus Gallimonas intestinavium</name>
    <dbReference type="NCBI Taxonomy" id="2838603"/>
    <lineage>
        <taxon>Bacteria</taxon>
        <taxon>Bacillati</taxon>
        <taxon>Bacillota</taxon>
        <taxon>Clostridia</taxon>
        <taxon>Candidatus Gallimonas</taxon>
    </lineage>
</organism>
<protein>
    <submittedName>
        <fullName evidence="3">Bacterial Ig-like domain-containing protein</fullName>
    </submittedName>
</protein>
<dbReference type="InterPro" id="IPR022038">
    <property type="entry name" value="Ig-like_bact"/>
</dbReference>
<accession>A0A9D2G585</accession>
<evidence type="ECO:0000256" key="1">
    <source>
        <dbReference type="SAM" id="SignalP"/>
    </source>
</evidence>
<proteinExistence type="predicted"/>